<accession>A0ACC1MZF8</accession>
<organism evidence="1 2">
    <name type="scientific">Zarea fungicola</name>
    <dbReference type="NCBI Taxonomy" id="93591"/>
    <lineage>
        <taxon>Eukaryota</taxon>
        <taxon>Fungi</taxon>
        <taxon>Dikarya</taxon>
        <taxon>Ascomycota</taxon>
        <taxon>Pezizomycotina</taxon>
        <taxon>Sordariomycetes</taxon>
        <taxon>Hypocreomycetidae</taxon>
        <taxon>Hypocreales</taxon>
        <taxon>Cordycipitaceae</taxon>
        <taxon>Zarea</taxon>
    </lineage>
</organism>
<protein>
    <submittedName>
        <fullName evidence="1">Uncharacterized protein</fullName>
    </submittedName>
</protein>
<evidence type="ECO:0000313" key="2">
    <source>
        <dbReference type="Proteomes" id="UP001143910"/>
    </source>
</evidence>
<reference evidence="1" key="1">
    <citation type="submission" date="2022-08" db="EMBL/GenBank/DDBJ databases">
        <title>Genome Sequence of Lecanicillium fungicola.</title>
        <authorList>
            <person name="Buettner E."/>
        </authorList>
    </citation>
    <scope>NUCLEOTIDE SEQUENCE</scope>
    <source>
        <strain evidence="1">Babe33</strain>
    </source>
</reference>
<keyword evidence="2" id="KW-1185">Reference proteome</keyword>
<evidence type="ECO:0000313" key="1">
    <source>
        <dbReference type="EMBL" id="KAJ2972032.1"/>
    </source>
</evidence>
<comment type="caution">
    <text evidence="1">The sequence shown here is derived from an EMBL/GenBank/DDBJ whole genome shotgun (WGS) entry which is preliminary data.</text>
</comment>
<name>A0ACC1MZF8_9HYPO</name>
<dbReference type="Proteomes" id="UP001143910">
    <property type="component" value="Unassembled WGS sequence"/>
</dbReference>
<gene>
    <name evidence="1" type="ORF">NQ176_g7387</name>
</gene>
<proteinExistence type="predicted"/>
<dbReference type="EMBL" id="JANJQO010001226">
    <property type="protein sequence ID" value="KAJ2972032.1"/>
    <property type="molecule type" value="Genomic_DNA"/>
</dbReference>
<sequence length="256" mass="28820">MNFTSNQTNIPPNGIGALPFTPLLAPNAIFTTIFTILFTLHVILAFFFRKYYGYAIGMVCGLLLEMLGYIAKVQLAHSRTNKNGYIMYIIGLTLGPTFLSSSLYLGISSLQRQYPVARFSHIRPHWFATLFILGDFMCLSFIGCGGSLAAIFAESPVGVDLMIAGLATQVLFTAIFCFLLYLIQRRLGWPLNKSDDRWYIIELSDGFNGRLASKEGVFIALDSMLMVIMSICLTWLHPQRWFSKKRDMSVYELTKA</sequence>